<organism evidence="4 5">
    <name type="scientific">Staphylococcus argensis</name>
    <dbReference type="NCBI Taxonomy" id="1607738"/>
    <lineage>
        <taxon>Bacteria</taxon>
        <taxon>Bacillati</taxon>
        <taxon>Bacillota</taxon>
        <taxon>Bacilli</taxon>
        <taxon>Bacillales</taxon>
        <taxon>Staphylococcaceae</taxon>
        <taxon>Staphylococcus</taxon>
    </lineage>
</organism>
<dbReference type="SUPFAM" id="SSF54001">
    <property type="entry name" value="Cysteine proteinases"/>
    <property type="match status" value="1"/>
</dbReference>
<feature type="region of interest" description="Disordered" evidence="1">
    <location>
        <begin position="118"/>
        <end position="154"/>
    </location>
</feature>
<evidence type="ECO:0000256" key="2">
    <source>
        <dbReference type="SAM" id="SignalP"/>
    </source>
</evidence>
<feature type="chain" id="PRO_5014370997" evidence="2">
    <location>
        <begin position="28"/>
        <end position="272"/>
    </location>
</feature>
<dbReference type="EMBL" id="PPPX01000016">
    <property type="protein sequence ID" value="POA08296.1"/>
    <property type="molecule type" value="Genomic_DNA"/>
</dbReference>
<dbReference type="PROSITE" id="PS50911">
    <property type="entry name" value="CHAP"/>
    <property type="match status" value="1"/>
</dbReference>
<dbReference type="Gene3D" id="3.90.1720.10">
    <property type="entry name" value="endopeptidase domain like (from Nostoc punctiforme)"/>
    <property type="match status" value="1"/>
</dbReference>
<evidence type="ECO:0000256" key="1">
    <source>
        <dbReference type="SAM" id="MobiDB-lite"/>
    </source>
</evidence>
<comment type="caution">
    <text evidence="4">The sequence shown here is derived from an EMBL/GenBank/DDBJ whole genome shotgun (WGS) entry which is preliminary data.</text>
</comment>
<gene>
    <name evidence="4" type="ORF">CD039_09385</name>
</gene>
<proteinExistence type="predicted"/>
<keyword evidence="2" id="KW-0732">Signal</keyword>
<name>A0A2K4FAJ5_9STAP</name>
<feature type="signal peptide" evidence="2">
    <location>
        <begin position="1"/>
        <end position="27"/>
    </location>
</feature>
<evidence type="ECO:0000313" key="5">
    <source>
        <dbReference type="Proteomes" id="UP000242712"/>
    </source>
</evidence>
<accession>A0A2K4FAJ5</accession>
<protein>
    <submittedName>
        <fullName evidence="4">CHAP domain-containing protein</fullName>
    </submittedName>
</protein>
<evidence type="ECO:0000259" key="3">
    <source>
        <dbReference type="PROSITE" id="PS50911"/>
    </source>
</evidence>
<sequence>MNKKIATASIASAGIAALAFAHHDADAAENTNNGYNPNDPMSYSYHYTIDQQGNYHYTWQGNWSPSQAPQAQQGQAQQATSYNYNNVNNNNYNYNYTNNNNYSYNYTTNNNTNYQPQSYTANNNTTGGKGATYNTQSTSSNNVKVTTQSAPSSNKGGAAFAGKSGSGSNLYTSGQCTYYVYDKVGGKIGSTWGDAKNWANAAAQSGYTVDNSPKQGAIMQTSQGGFGHVAYVENVNNDGSVKVSEMNYGHGPGVVTSRTISASQAGSYNYIK</sequence>
<dbReference type="OrthoDB" id="2389353at2"/>
<dbReference type="GeneID" id="98298561"/>
<dbReference type="RefSeq" id="WP_103372091.1">
    <property type="nucleotide sequence ID" value="NZ_CBCRVO010000002.1"/>
</dbReference>
<keyword evidence="5" id="KW-1185">Reference proteome</keyword>
<dbReference type="Pfam" id="PF05257">
    <property type="entry name" value="CHAP"/>
    <property type="match status" value="1"/>
</dbReference>
<dbReference type="AlphaFoldDB" id="A0A2K4FAJ5"/>
<dbReference type="InterPro" id="IPR038765">
    <property type="entry name" value="Papain-like_cys_pep_sf"/>
</dbReference>
<feature type="domain" description="Peptidase C51" evidence="3">
    <location>
        <begin position="151"/>
        <end position="272"/>
    </location>
</feature>
<evidence type="ECO:0000313" key="4">
    <source>
        <dbReference type="EMBL" id="POA08296.1"/>
    </source>
</evidence>
<feature type="compositionally biased region" description="Polar residues" evidence="1">
    <location>
        <begin position="118"/>
        <end position="151"/>
    </location>
</feature>
<dbReference type="InterPro" id="IPR007921">
    <property type="entry name" value="CHAP_dom"/>
</dbReference>
<dbReference type="Proteomes" id="UP000242712">
    <property type="component" value="Unassembled WGS sequence"/>
</dbReference>
<reference evidence="4 5" key="1">
    <citation type="submission" date="2017-08" db="EMBL/GenBank/DDBJ databases">
        <title>Draft genome sequences of 64 type strains of genus Staph aureus.</title>
        <authorList>
            <person name="Cole K."/>
            <person name="Golubchik T."/>
            <person name="Russell J."/>
            <person name="Foster D."/>
            <person name="Llewelyn M."/>
            <person name="Wilson D."/>
            <person name="Crook D."/>
            <person name="Paul J."/>
        </authorList>
    </citation>
    <scope>NUCLEOTIDE SEQUENCE [LARGE SCALE GENOMIC DNA]</scope>
    <source>
        <strain evidence="4 5">DSM 29875</strain>
    </source>
</reference>